<evidence type="ECO:0000256" key="9">
    <source>
        <dbReference type="PIRSR" id="PIRSR005091-2"/>
    </source>
</evidence>
<evidence type="ECO:0000256" key="5">
    <source>
        <dbReference type="ARBA" id="ARBA00022692"/>
    </source>
</evidence>
<feature type="binding site" evidence="10">
    <location>
        <position position="260"/>
    </location>
    <ligand>
        <name>Mn(2+)</name>
        <dbReference type="ChEBI" id="CHEBI:29035"/>
    </ligand>
</feature>
<evidence type="ECO:0000256" key="7">
    <source>
        <dbReference type="ARBA" id="ARBA00023136"/>
    </source>
</evidence>
<keyword evidence="9" id="KW-0464">Manganese</keyword>
<evidence type="ECO:0000256" key="4">
    <source>
        <dbReference type="ARBA" id="ARBA00022475"/>
    </source>
</evidence>
<evidence type="ECO:0000256" key="8">
    <source>
        <dbReference type="PIRSR" id="PIRSR005091-1"/>
    </source>
</evidence>
<reference evidence="14 15" key="1">
    <citation type="submission" date="2015-06" db="EMBL/GenBank/DDBJ databases">
        <title>The Genome Sequence of Enterococcus cecorum 170AEA1.</title>
        <authorList>
            <consortium name="The Broad Institute Genomics Platform"/>
            <consortium name="The Broad Institute Genome Sequencing Center for Infectious Disease"/>
            <person name="Earl A.M."/>
            <person name="Van Tyne D."/>
            <person name="Lebreton F."/>
            <person name="Saavedra J.T."/>
            <person name="Gilmore M.S."/>
            <person name="Manson McGuire A."/>
            <person name="Clock S."/>
            <person name="Crupain M."/>
            <person name="Rangan U."/>
            <person name="Young S."/>
            <person name="Abouelleil A."/>
            <person name="Cao P."/>
            <person name="Chapman S.B."/>
            <person name="Griggs A."/>
            <person name="Priest M."/>
            <person name="Shea T."/>
            <person name="Wortman J."/>
            <person name="Nusbaum C."/>
            <person name="Birren B."/>
        </authorList>
    </citation>
    <scope>NUCLEOTIDE SEQUENCE [LARGE SCALE GENOMIC DNA]</scope>
    <source>
        <strain evidence="14 15">170AEA1</strain>
    </source>
</reference>
<organism evidence="14 15">
    <name type="scientific">Enterococcus cecorum</name>
    <dbReference type="NCBI Taxonomy" id="44008"/>
    <lineage>
        <taxon>Bacteria</taxon>
        <taxon>Bacillati</taxon>
        <taxon>Bacillota</taxon>
        <taxon>Bacilli</taxon>
        <taxon>Lactobacillales</taxon>
        <taxon>Enterococcaceae</taxon>
        <taxon>Enterococcus</taxon>
    </lineage>
</organism>
<dbReference type="InterPro" id="IPR012160">
    <property type="entry name" value="LtaS-like"/>
</dbReference>
<feature type="transmembrane region" description="Helical" evidence="12">
    <location>
        <begin position="160"/>
        <end position="178"/>
    </location>
</feature>
<dbReference type="PANTHER" id="PTHR47371">
    <property type="entry name" value="LIPOTEICHOIC ACID SYNTHASE"/>
    <property type="match status" value="1"/>
</dbReference>
<evidence type="ECO:0000256" key="12">
    <source>
        <dbReference type="SAM" id="Phobius"/>
    </source>
</evidence>
<evidence type="ECO:0000313" key="14">
    <source>
        <dbReference type="EMBL" id="RBR29434.1"/>
    </source>
</evidence>
<accession>A0A366SFN6</accession>
<dbReference type="Gene3D" id="3.40.720.10">
    <property type="entry name" value="Alkaline Phosphatase, subunit A"/>
    <property type="match status" value="1"/>
</dbReference>
<feature type="compositionally biased region" description="Polar residues" evidence="11">
    <location>
        <begin position="672"/>
        <end position="694"/>
    </location>
</feature>
<evidence type="ECO:0000256" key="3">
    <source>
        <dbReference type="ARBA" id="ARBA00009983"/>
    </source>
</evidence>
<dbReference type="GO" id="GO:0046872">
    <property type="term" value="F:metal ion binding"/>
    <property type="evidence" value="ECO:0007669"/>
    <property type="project" value="UniProtKB-KW"/>
</dbReference>
<evidence type="ECO:0000259" key="13">
    <source>
        <dbReference type="Pfam" id="PF00884"/>
    </source>
</evidence>
<proteinExistence type="inferred from homology"/>
<dbReference type="AlphaFoldDB" id="A0A366SFN6"/>
<dbReference type="GO" id="GO:0005886">
    <property type="term" value="C:plasma membrane"/>
    <property type="evidence" value="ECO:0007669"/>
    <property type="project" value="UniProtKB-SubCell"/>
</dbReference>
<feature type="domain" description="Sulfatase N-terminal" evidence="13">
    <location>
        <begin position="252"/>
        <end position="554"/>
    </location>
</feature>
<name>A0A366SFN6_9ENTE</name>
<dbReference type="PANTHER" id="PTHR47371:SF3">
    <property type="entry name" value="PHOSPHOGLYCEROL TRANSFERASE I"/>
    <property type="match status" value="1"/>
</dbReference>
<evidence type="ECO:0000256" key="1">
    <source>
        <dbReference type="ARBA" id="ARBA00004651"/>
    </source>
</evidence>
<keyword evidence="9" id="KW-0479">Metal-binding</keyword>
<evidence type="ECO:0000313" key="15">
    <source>
        <dbReference type="Proteomes" id="UP000252800"/>
    </source>
</evidence>
<feature type="transmembrane region" description="Helical" evidence="12">
    <location>
        <begin position="47"/>
        <end position="67"/>
    </location>
</feature>
<dbReference type="InterPro" id="IPR000917">
    <property type="entry name" value="Sulfatase_N"/>
</dbReference>
<sequence length="711" mass="81430">MTKKNYFSWVNKRLGFFGLLLVLMWLKNMLAYTLDFHLSLENALQHFILTINPIATSLLLLSVGLYVRRKKPAYITMMVIYFIMTALLFSNAVYYREFTDFITINTMLGAGKVASGLGESAIKLFRPYDILYWIDFILLVFALVTKRIKMDESPVRARMAFAFSTLAVMIFSGNLFLAESDRPELLTRTFSRDYLVKYLGINAFTAYDGVQTYKTTQVRAQASATDMDEVAEYVKGHYAKPNDQYFGLAKGRNVIYIHLESTQQFLIDYKLKDENGVEHEVMPFINSLYHSNSTFSFSNFFHQVKAGKTSDSETLFENSLFGLNQGALFTQLGGKNTFEAAPNILKQTQGYTSAVFHGNSGTFWNRNETYKHLGYDYFFDASYYNVTEDNSFQYGLNDKPFFQQSVKYLEHLQQPFYTKFITVSNHYPYSQLSGDETGFPLAQTKDETINSYFSTANYMDTAVHEFFDYLKQSGLYDNSIIILYGDHYGISNARNKELAQLLGKDRDTWSNFDNAQVQRVPYMIHIPGMTQGKIIDTYGGQVDALPTLLHLLGVDTQNYIQLGQDLFSPDHKQLVAFRDGDFVTPNYTYYGGVLYDNKTGEEITEPTEELKKQIDADKDAVSDQLATSDKINNGDLLRFYTKSGLKAINPDDYNYLKNTDRIEKIEKELGDKSTSVYSKHNHTSTTDKYQTKSYQELHPKETSSSSSNENK</sequence>
<keyword evidence="7 12" id="KW-0472">Membrane</keyword>
<dbReference type="InterPro" id="IPR017850">
    <property type="entry name" value="Alkaline_phosphatase_core_sf"/>
</dbReference>
<evidence type="ECO:0000256" key="2">
    <source>
        <dbReference type="ARBA" id="ARBA00004936"/>
    </source>
</evidence>
<dbReference type="SUPFAM" id="SSF53649">
    <property type="entry name" value="Alkaline phosphatase-like"/>
    <property type="match status" value="1"/>
</dbReference>
<keyword evidence="6 12" id="KW-1133">Transmembrane helix</keyword>
<dbReference type="Pfam" id="PF00884">
    <property type="entry name" value="Sulfatase"/>
    <property type="match status" value="1"/>
</dbReference>
<protein>
    <submittedName>
        <fullName evidence="14">Sulfatase</fullName>
    </submittedName>
</protein>
<dbReference type="Gene3D" id="3.30.1120.170">
    <property type="match status" value="1"/>
</dbReference>
<evidence type="ECO:0000256" key="10">
    <source>
        <dbReference type="PIRSR" id="PIRSR005091-3"/>
    </source>
</evidence>
<dbReference type="InterPro" id="IPR050448">
    <property type="entry name" value="OpgB/LTA_synthase_biosynth"/>
</dbReference>
<dbReference type="PIRSF" id="PIRSF005091">
    <property type="entry name" value="Mmb_sulf_HI1246"/>
    <property type="match status" value="1"/>
</dbReference>
<feature type="binding site" evidence="10">
    <location>
        <position position="309"/>
    </location>
    <ligand>
        <name>Mn(2+)</name>
        <dbReference type="ChEBI" id="CHEBI:29035"/>
    </ligand>
</feature>
<feature type="binding site" evidence="9">
    <location>
        <position position="426"/>
    </location>
    <ligand>
        <name>substrate</name>
    </ligand>
</feature>
<feature type="region of interest" description="Disordered" evidence="11">
    <location>
        <begin position="669"/>
        <end position="711"/>
    </location>
</feature>
<dbReference type="Proteomes" id="UP000252800">
    <property type="component" value="Unassembled WGS sequence"/>
</dbReference>
<comment type="pathway">
    <text evidence="2">Cell wall biogenesis; lipoteichoic acid biosynthesis.</text>
</comment>
<feature type="transmembrane region" description="Helical" evidence="12">
    <location>
        <begin position="130"/>
        <end position="148"/>
    </location>
</feature>
<comment type="subcellular location">
    <subcellularLocation>
        <location evidence="1">Cell membrane</location>
        <topology evidence="1">Multi-pass membrane protein</topology>
    </subcellularLocation>
</comment>
<keyword evidence="5 12" id="KW-0812">Transmembrane</keyword>
<comment type="caution">
    <text evidence="14">The sequence shown here is derived from an EMBL/GenBank/DDBJ whole genome shotgun (WGS) entry which is preliminary data.</text>
</comment>
<dbReference type="RefSeq" id="WP_113784506.1">
    <property type="nucleotide sequence ID" value="NZ_KZ845742.1"/>
</dbReference>
<dbReference type="CDD" id="cd16015">
    <property type="entry name" value="LTA_synthase"/>
    <property type="match status" value="1"/>
</dbReference>
<gene>
    <name evidence="14" type="ORF">EB18_01220</name>
</gene>
<feature type="binding site" evidence="10">
    <location>
        <position position="487"/>
    </location>
    <ligand>
        <name>Mn(2+)</name>
        <dbReference type="ChEBI" id="CHEBI:29035"/>
    </ligand>
</feature>
<evidence type="ECO:0000256" key="6">
    <source>
        <dbReference type="ARBA" id="ARBA00022989"/>
    </source>
</evidence>
<feature type="active site" evidence="8">
    <location>
        <position position="309"/>
    </location>
</feature>
<feature type="transmembrane region" description="Helical" evidence="12">
    <location>
        <begin position="74"/>
        <end position="95"/>
    </location>
</feature>
<feature type="binding site" evidence="10">
    <location>
        <position position="486"/>
    </location>
    <ligand>
        <name>Mn(2+)</name>
        <dbReference type="ChEBI" id="CHEBI:29035"/>
    </ligand>
</feature>
<comment type="similarity">
    <text evidence="3">Belongs to the LTA synthase family.</text>
</comment>
<evidence type="ECO:0000256" key="11">
    <source>
        <dbReference type="SAM" id="MobiDB-lite"/>
    </source>
</evidence>
<dbReference type="EMBL" id="LEOY01000008">
    <property type="protein sequence ID" value="RBR29434.1"/>
    <property type="molecule type" value="Genomic_DNA"/>
</dbReference>
<keyword evidence="4" id="KW-1003">Cell membrane</keyword>